<keyword evidence="3" id="KW-1185">Reference proteome</keyword>
<dbReference type="SMART" id="SM00960">
    <property type="entry name" value="Robl_LC7"/>
    <property type="match status" value="1"/>
</dbReference>
<comment type="caution">
    <text evidence="2">The sequence shown here is derived from an EMBL/GenBank/DDBJ whole genome shotgun (WGS) entry which is preliminary data.</text>
</comment>
<dbReference type="InterPro" id="IPR004942">
    <property type="entry name" value="Roadblock/LAMTOR2_dom"/>
</dbReference>
<reference evidence="2 3" key="1">
    <citation type="submission" date="2023-07" db="EMBL/GenBank/DDBJ databases">
        <title>Sorghum-associated microbial communities from plants grown in Nebraska, USA.</title>
        <authorList>
            <person name="Schachtman D."/>
        </authorList>
    </citation>
    <scope>NUCLEOTIDE SEQUENCE [LARGE SCALE GENOMIC DNA]</scope>
    <source>
        <strain evidence="2 3">BE310</strain>
    </source>
</reference>
<dbReference type="Proteomes" id="UP001180536">
    <property type="component" value="Unassembled WGS sequence"/>
</dbReference>
<gene>
    <name evidence="2" type="ORF">J2X16_004099</name>
</gene>
<evidence type="ECO:0000259" key="1">
    <source>
        <dbReference type="SMART" id="SM00960"/>
    </source>
</evidence>
<accession>A0ABU1ZGF6</accession>
<sequence length="128" mass="13347">MNLRDHPYSAPGARAAQDLLDGIDGARTVLVATIDGFSLAVAQRQPLDADRLAALISSIGALGAAASRETDIGTPRCLVVESTQGRLVVRCVKAGMHELVVGVLTDTQALLGMVWAALAQCEKALLRA</sequence>
<evidence type="ECO:0000313" key="3">
    <source>
        <dbReference type="Proteomes" id="UP001180536"/>
    </source>
</evidence>
<evidence type="ECO:0000313" key="2">
    <source>
        <dbReference type="EMBL" id="MDR7298731.1"/>
    </source>
</evidence>
<dbReference type="Gene3D" id="3.30.450.30">
    <property type="entry name" value="Dynein light chain 2a, cytoplasmic"/>
    <property type="match status" value="1"/>
</dbReference>
<organism evidence="2 3">
    <name type="scientific">Pelomonas aquatica</name>
    <dbReference type="NCBI Taxonomy" id="431058"/>
    <lineage>
        <taxon>Bacteria</taxon>
        <taxon>Pseudomonadati</taxon>
        <taxon>Pseudomonadota</taxon>
        <taxon>Betaproteobacteria</taxon>
        <taxon>Burkholderiales</taxon>
        <taxon>Sphaerotilaceae</taxon>
        <taxon>Roseateles</taxon>
    </lineage>
</organism>
<feature type="domain" description="Roadblock/LAMTOR2" evidence="1">
    <location>
        <begin position="13"/>
        <end position="102"/>
    </location>
</feature>
<name>A0ABU1ZGF6_9BURK</name>
<proteinExistence type="predicted"/>
<dbReference type="RefSeq" id="WP_310347852.1">
    <property type="nucleotide sequence ID" value="NZ_JAVDXQ010000006.1"/>
</dbReference>
<dbReference type="Pfam" id="PF03259">
    <property type="entry name" value="Robl_LC7"/>
    <property type="match status" value="1"/>
</dbReference>
<dbReference type="EMBL" id="JAVDXQ010000006">
    <property type="protein sequence ID" value="MDR7298731.1"/>
    <property type="molecule type" value="Genomic_DNA"/>
</dbReference>
<protein>
    <submittedName>
        <fullName evidence="2">Regulator of Ras-like GTPase activity (Roadblock/LC7/MglB family)</fullName>
    </submittedName>
</protein>
<dbReference type="SUPFAM" id="SSF103196">
    <property type="entry name" value="Roadblock/LC7 domain"/>
    <property type="match status" value="1"/>
</dbReference>